<name>A0A6M0R6H1_9CLOT</name>
<reference evidence="2 3" key="1">
    <citation type="submission" date="2019-04" db="EMBL/GenBank/DDBJ databases">
        <title>Genome sequencing of Clostridium botulinum Groups I-IV and Clostridium butyricum.</title>
        <authorList>
            <person name="Brunt J."/>
            <person name="Van Vliet A.H.M."/>
            <person name="Stringer S.C."/>
            <person name="Carter A.T."/>
            <person name="Peck M.W."/>
        </authorList>
    </citation>
    <scope>NUCLEOTIDE SEQUENCE [LARGE SCALE GENOMIC DNA]</scope>
    <source>
        <strain evidence="2 3">IFR 18/094</strain>
    </source>
</reference>
<keyword evidence="1" id="KW-0472">Membrane</keyword>
<gene>
    <name evidence="2" type="ORF">FDF74_00910</name>
</gene>
<evidence type="ECO:0000313" key="2">
    <source>
        <dbReference type="EMBL" id="NEZ45765.1"/>
    </source>
</evidence>
<dbReference type="PANTHER" id="PTHR41307">
    <property type="entry name" value="MEMBRANE PROTEIN-RELATED"/>
    <property type="match status" value="1"/>
</dbReference>
<dbReference type="RefSeq" id="WP_163248168.1">
    <property type="nucleotide sequence ID" value="NZ_SXDP01000001.1"/>
</dbReference>
<accession>A0A6M0R6H1</accession>
<dbReference type="Pfam" id="PF06570">
    <property type="entry name" value="DUF1129"/>
    <property type="match status" value="1"/>
</dbReference>
<protein>
    <recommendedName>
        <fullName evidence="4">DUF1048 domain-containing protein</fullName>
    </recommendedName>
</protein>
<evidence type="ECO:0000256" key="1">
    <source>
        <dbReference type="SAM" id="Phobius"/>
    </source>
</evidence>
<feature type="transmembrane region" description="Helical" evidence="1">
    <location>
        <begin position="173"/>
        <end position="192"/>
    </location>
</feature>
<dbReference type="PANTHER" id="PTHR41307:SF1">
    <property type="entry name" value="MEMBRANE PROTEIN"/>
    <property type="match status" value="1"/>
</dbReference>
<keyword evidence="1" id="KW-1133">Transmembrane helix</keyword>
<dbReference type="InterPro" id="IPR009214">
    <property type="entry name" value="DUF1129"/>
</dbReference>
<dbReference type="AlphaFoldDB" id="A0A6M0R6H1"/>
<proteinExistence type="predicted"/>
<feature type="transmembrane region" description="Helical" evidence="1">
    <location>
        <begin position="198"/>
        <end position="215"/>
    </location>
</feature>
<dbReference type="EMBL" id="SXDP01000001">
    <property type="protein sequence ID" value="NEZ45765.1"/>
    <property type="molecule type" value="Genomic_DNA"/>
</dbReference>
<organism evidence="2 3">
    <name type="scientific">Clostridium niameyense</name>
    <dbReference type="NCBI Taxonomy" id="1622073"/>
    <lineage>
        <taxon>Bacteria</taxon>
        <taxon>Bacillati</taxon>
        <taxon>Bacillota</taxon>
        <taxon>Clostridia</taxon>
        <taxon>Eubacteriales</taxon>
        <taxon>Clostridiaceae</taxon>
        <taxon>Clostridium</taxon>
    </lineage>
</organism>
<comment type="caution">
    <text evidence="2">The sequence shown here is derived from an EMBL/GenBank/DDBJ whole genome shotgun (WGS) entry which is preliminary data.</text>
</comment>
<dbReference type="Proteomes" id="UP000473885">
    <property type="component" value="Unassembled WGS sequence"/>
</dbReference>
<keyword evidence="3" id="KW-1185">Reference proteome</keyword>
<evidence type="ECO:0008006" key="4">
    <source>
        <dbReference type="Google" id="ProtNLM"/>
    </source>
</evidence>
<keyword evidence="1" id="KW-0812">Transmembrane</keyword>
<dbReference type="SUPFAM" id="SSF158560">
    <property type="entry name" value="BH3980-like"/>
    <property type="match status" value="1"/>
</dbReference>
<sequence>MKKIVELRKENNKLGETLNKENDLIFTDIVCYLRASEVSEYDQEEIINDMLNMFLDWQQQGKSIKSMIGYDYKDFVDNVISAVNPKKSYLNKIKEYTQIFLEGFCIMLTIDFAFLYLPKLLKGNLNLTYDLTVDMLIRSIIIVTTASAIVHYICKNSFELSNQKKFSKTHNFIFALSVVSIIIILILTCILLNKKVIISINIFYAIGLITIYLGYKAIKKIGVL</sequence>
<feature type="transmembrane region" description="Helical" evidence="1">
    <location>
        <begin position="96"/>
        <end position="116"/>
    </location>
</feature>
<feature type="transmembrane region" description="Helical" evidence="1">
    <location>
        <begin position="136"/>
        <end position="153"/>
    </location>
</feature>
<dbReference type="Gene3D" id="1.10.1900.10">
    <property type="entry name" value="c-terminal domain of poly(a) binding protein"/>
    <property type="match status" value="1"/>
</dbReference>
<evidence type="ECO:0000313" key="3">
    <source>
        <dbReference type="Proteomes" id="UP000473885"/>
    </source>
</evidence>